<evidence type="ECO:0000313" key="7">
    <source>
        <dbReference type="Proteomes" id="UP000025227"/>
    </source>
</evidence>
<dbReference type="InterPro" id="IPR029021">
    <property type="entry name" value="Prot-tyrosine_phosphatase-like"/>
</dbReference>
<comment type="similarity">
    <text evidence="1">Belongs to the protein-tyrosine phosphatase family. Non-receptor class dual specificity subfamily.</text>
</comment>
<sequence>MPTDDPFWRSFSTLELNRSTPNLRHHVEQNGSRLSAGEFKRKRAPGSTYDVQSLRSRACSATSNGLDSNQIHFLFNKRGSRSSITTSSSHETSSPTSTASSFSAQAETLTRRNNVIMVAPHHGRTSGAGDSRDSGRTSVLEDQVEESLPTSPRPLGRQQTAPSLPLATRLLYVGELVWQIDDTVFVGSQDAVANMNLLCRLNIEFVCDLCNEDGEEANRRRYDCPCLCPRRSQHFRYFVAMDVPETEKKCIDSKINMTVLFDQFCDLVERGRKAGKSVLVCSAKGRNRAPAFCAAYLISKERMTRQQAVAKVLEQMSTMRPAPNISDFMQRALMRYQTSKGIQGAHSITHTLPLFSIKRTAWT</sequence>
<reference evidence="8" key="1">
    <citation type="submission" date="2020-12" db="UniProtKB">
        <authorList>
            <consortium name="WormBaseParasite"/>
        </authorList>
    </citation>
    <scope>IDENTIFICATION</scope>
    <source>
        <strain evidence="8">MHco3</strain>
    </source>
</reference>
<dbReference type="InterPro" id="IPR000340">
    <property type="entry name" value="Dual-sp_phosphatase_cat-dom"/>
</dbReference>
<dbReference type="Pfam" id="PF00782">
    <property type="entry name" value="DSPc"/>
    <property type="match status" value="1"/>
</dbReference>
<evidence type="ECO:0000256" key="1">
    <source>
        <dbReference type="ARBA" id="ARBA00008601"/>
    </source>
</evidence>
<feature type="region of interest" description="Disordered" evidence="5">
    <location>
        <begin position="24"/>
        <end position="48"/>
    </location>
</feature>
<keyword evidence="4" id="KW-0904">Protein phosphatase</keyword>
<evidence type="ECO:0000256" key="3">
    <source>
        <dbReference type="ARBA" id="ARBA00022801"/>
    </source>
</evidence>
<evidence type="ECO:0000256" key="5">
    <source>
        <dbReference type="SAM" id="MobiDB-lite"/>
    </source>
</evidence>
<dbReference type="EC" id="3.1.3.48" evidence="2"/>
<proteinExistence type="inferred from homology"/>
<dbReference type="CDD" id="cd14498">
    <property type="entry name" value="DSP"/>
    <property type="match status" value="1"/>
</dbReference>
<keyword evidence="7" id="KW-1185">Reference proteome</keyword>
<evidence type="ECO:0000313" key="8">
    <source>
        <dbReference type="WBParaSite" id="HCON_00057755-00001"/>
    </source>
</evidence>
<evidence type="ECO:0000256" key="2">
    <source>
        <dbReference type="ARBA" id="ARBA00013064"/>
    </source>
</evidence>
<feature type="region of interest" description="Disordered" evidence="5">
    <location>
        <begin position="81"/>
        <end position="105"/>
    </location>
</feature>
<evidence type="ECO:0000256" key="4">
    <source>
        <dbReference type="ARBA" id="ARBA00022912"/>
    </source>
</evidence>
<feature type="domain" description="Dual specificity phosphatase catalytic" evidence="6">
    <location>
        <begin position="185"/>
        <end position="324"/>
    </location>
</feature>
<organism evidence="7 8">
    <name type="scientific">Haemonchus contortus</name>
    <name type="common">Barber pole worm</name>
    <dbReference type="NCBI Taxonomy" id="6289"/>
    <lineage>
        <taxon>Eukaryota</taxon>
        <taxon>Metazoa</taxon>
        <taxon>Ecdysozoa</taxon>
        <taxon>Nematoda</taxon>
        <taxon>Chromadorea</taxon>
        <taxon>Rhabditida</taxon>
        <taxon>Rhabditina</taxon>
        <taxon>Rhabditomorpha</taxon>
        <taxon>Strongyloidea</taxon>
        <taxon>Trichostrongylidae</taxon>
        <taxon>Haemonchus</taxon>
    </lineage>
</organism>
<name>A0A7I4Y604_HAECO</name>
<accession>A0A7I4Y604</accession>
<feature type="compositionally biased region" description="Low complexity" evidence="5">
    <location>
        <begin position="81"/>
        <end position="103"/>
    </location>
</feature>
<dbReference type="Gene3D" id="3.90.190.10">
    <property type="entry name" value="Protein tyrosine phosphatase superfamily"/>
    <property type="match status" value="1"/>
</dbReference>
<keyword evidence="3" id="KW-0378">Hydrolase</keyword>
<feature type="region of interest" description="Disordered" evidence="5">
    <location>
        <begin position="118"/>
        <end position="160"/>
    </location>
</feature>
<dbReference type="GO" id="GO:0004725">
    <property type="term" value="F:protein tyrosine phosphatase activity"/>
    <property type="evidence" value="ECO:0007669"/>
    <property type="project" value="UniProtKB-EC"/>
</dbReference>
<dbReference type="GO" id="GO:0005737">
    <property type="term" value="C:cytoplasm"/>
    <property type="evidence" value="ECO:0007669"/>
    <property type="project" value="TreeGrafter"/>
</dbReference>
<dbReference type="OrthoDB" id="2017893at2759"/>
<dbReference type="PANTHER" id="PTHR10159:SF529">
    <property type="entry name" value="TYROSINE-PROTEIN PHOSPHATASE DOMAIN-CONTAINING PROTEIN"/>
    <property type="match status" value="1"/>
</dbReference>
<dbReference type="WBParaSite" id="HCON_00057755-00001">
    <property type="protein sequence ID" value="HCON_00057755-00001"/>
    <property type="gene ID" value="HCON_00057755"/>
</dbReference>
<protein>
    <recommendedName>
        <fullName evidence="2">protein-tyrosine-phosphatase</fullName>
        <ecNumber evidence="2">3.1.3.48</ecNumber>
    </recommendedName>
</protein>
<dbReference type="PANTHER" id="PTHR10159">
    <property type="entry name" value="DUAL SPECIFICITY PROTEIN PHOSPHATASE"/>
    <property type="match status" value="1"/>
</dbReference>
<dbReference type="SUPFAM" id="SSF52799">
    <property type="entry name" value="(Phosphotyrosine protein) phosphatases II"/>
    <property type="match status" value="1"/>
</dbReference>
<evidence type="ECO:0000259" key="6">
    <source>
        <dbReference type="Pfam" id="PF00782"/>
    </source>
</evidence>
<dbReference type="GO" id="GO:0043409">
    <property type="term" value="P:negative regulation of MAPK cascade"/>
    <property type="evidence" value="ECO:0007669"/>
    <property type="project" value="TreeGrafter"/>
</dbReference>
<dbReference type="AlphaFoldDB" id="A0A7I4Y604"/>
<dbReference type="Proteomes" id="UP000025227">
    <property type="component" value="Unplaced"/>
</dbReference>